<dbReference type="HAMAP" id="MF_00911">
    <property type="entry name" value="FtsQ_subfam"/>
    <property type="match status" value="1"/>
</dbReference>
<dbReference type="InterPro" id="IPR013685">
    <property type="entry name" value="POTRA_FtsQ_type"/>
</dbReference>
<reference evidence="11 12" key="1">
    <citation type="submission" date="2014-02" db="EMBL/GenBank/DDBJ databases">
        <title>Aquamicrobium defluvii Genome sequencing.</title>
        <authorList>
            <person name="Wang X."/>
        </authorList>
    </citation>
    <scope>NUCLEOTIDE SEQUENCE [LARGE SCALE GENOMIC DNA]</scope>
    <source>
        <strain evidence="11 12">W13Z1</strain>
    </source>
</reference>
<dbReference type="InterPro" id="IPR005548">
    <property type="entry name" value="Cell_div_FtsQ/DivIB_C"/>
</dbReference>
<keyword evidence="3 9" id="KW-0997">Cell inner membrane</keyword>
<dbReference type="AlphaFoldDB" id="A0A011U049"/>
<evidence type="ECO:0000256" key="1">
    <source>
        <dbReference type="ARBA" id="ARBA00004370"/>
    </source>
</evidence>
<keyword evidence="8 9" id="KW-0131">Cell cycle</keyword>
<dbReference type="InterPro" id="IPR045335">
    <property type="entry name" value="FtsQ_C_sf"/>
</dbReference>
<dbReference type="RefSeq" id="WP_035024022.1">
    <property type="nucleotide sequence ID" value="NZ_KK073879.1"/>
</dbReference>
<dbReference type="GO" id="GO:0005886">
    <property type="term" value="C:plasma membrane"/>
    <property type="evidence" value="ECO:0007669"/>
    <property type="project" value="UniProtKB-SubCell"/>
</dbReference>
<organism evidence="11 12">
    <name type="scientific">Aquamicrobium defluvii</name>
    <dbReference type="NCBI Taxonomy" id="69279"/>
    <lineage>
        <taxon>Bacteria</taxon>
        <taxon>Pseudomonadati</taxon>
        <taxon>Pseudomonadota</taxon>
        <taxon>Alphaproteobacteria</taxon>
        <taxon>Hyphomicrobiales</taxon>
        <taxon>Phyllobacteriaceae</taxon>
        <taxon>Aquamicrobium</taxon>
    </lineage>
</organism>
<evidence type="ECO:0000256" key="8">
    <source>
        <dbReference type="ARBA" id="ARBA00023306"/>
    </source>
</evidence>
<keyword evidence="6 9" id="KW-1133">Transmembrane helix</keyword>
<evidence type="ECO:0000256" key="2">
    <source>
        <dbReference type="ARBA" id="ARBA00022475"/>
    </source>
</evidence>
<keyword evidence="5 9" id="KW-0812">Transmembrane</keyword>
<dbReference type="PANTHER" id="PTHR35851:SF1">
    <property type="entry name" value="CELL DIVISION PROTEIN FTSQ"/>
    <property type="match status" value="1"/>
</dbReference>
<evidence type="ECO:0000256" key="4">
    <source>
        <dbReference type="ARBA" id="ARBA00022618"/>
    </source>
</evidence>
<accession>A0A011U049</accession>
<dbReference type="GO" id="GO:0043093">
    <property type="term" value="P:FtsZ-dependent cytokinesis"/>
    <property type="evidence" value="ECO:0007669"/>
    <property type="project" value="UniProtKB-UniRule"/>
</dbReference>
<gene>
    <name evidence="9" type="primary">ftsQ</name>
    <name evidence="11" type="ORF">BG36_20050</name>
</gene>
<dbReference type="GO" id="GO:0090529">
    <property type="term" value="P:cell septum assembly"/>
    <property type="evidence" value="ECO:0007669"/>
    <property type="project" value="InterPro"/>
</dbReference>
<dbReference type="eggNOG" id="COG1589">
    <property type="taxonomic scope" value="Bacteria"/>
</dbReference>
<proteinExistence type="inferred from homology"/>
<evidence type="ECO:0000256" key="9">
    <source>
        <dbReference type="HAMAP-Rule" id="MF_00911"/>
    </source>
</evidence>
<evidence type="ECO:0000256" key="5">
    <source>
        <dbReference type="ARBA" id="ARBA00022692"/>
    </source>
</evidence>
<dbReference type="PANTHER" id="PTHR35851">
    <property type="entry name" value="CELL DIVISION PROTEIN FTSQ"/>
    <property type="match status" value="1"/>
</dbReference>
<sequence length="303" mass="32659">MSSLRSGRMGHGGLAGLVPAVRPVMPRWLRRPLRVFSRLGEGAYAAPRFAATILSVALLSSSATYGAYLGGQLEDFVQGVTARTGFAVDQIRVVGNQYTSEIDILDRLELNGWTALVGLDVVDARDRIASLPWVQHATVRKVYPNTLEVRVDEREPFAIWQQGQALNVIEENGRVIAPFSGGRLASLPLIVGTGAPEHAPKLIARIADVPELAGRVKGYVRVGERRWNLHLDNGVTVKLPEHGVGAALERLAQLDREQGLLGRDIVAVDLRIPDRVAVALSPDASAARLAALKGAARKSGSRI</sequence>
<comment type="caution">
    <text evidence="11">The sequence shown here is derived from an EMBL/GenBank/DDBJ whole genome shotgun (WGS) entry which is preliminary data.</text>
</comment>
<dbReference type="PROSITE" id="PS51779">
    <property type="entry name" value="POTRA"/>
    <property type="match status" value="1"/>
</dbReference>
<comment type="function">
    <text evidence="9">Essential cell division protein.</text>
</comment>
<name>A0A011U049_9HYPH</name>
<evidence type="ECO:0000259" key="10">
    <source>
        <dbReference type="PROSITE" id="PS51779"/>
    </source>
</evidence>
<evidence type="ECO:0000256" key="6">
    <source>
        <dbReference type="ARBA" id="ARBA00022989"/>
    </source>
</evidence>
<comment type="subcellular location">
    <subcellularLocation>
        <location evidence="9">Cell inner membrane</location>
        <topology evidence="9">Single-pass type II membrane protein</topology>
    </subcellularLocation>
    <subcellularLocation>
        <location evidence="1">Membrane</location>
    </subcellularLocation>
    <text evidence="9">Localizes to the division septum.</text>
</comment>
<dbReference type="STRING" id="69279.BG36_20050"/>
<feature type="domain" description="POTRA" evidence="10">
    <location>
        <begin position="86"/>
        <end position="154"/>
    </location>
</feature>
<protein>
    <recommendedName>
        <fullName evidence="9">Cell division protein FtsQ</fullName>
    </recommendedName>
</protein>
<evidence type="ECO:0000256" key="7">
    <source>
        <dbReference type="ARBA" id="ARBA00023136"/>
    </source>
</evidence>
<dbReference type="Pfam" id="PF03799">
    <property type="entry name" value="FtsQ_DivIB_C"/>
    <property type="match status" value="1"/>
</dbReference>
<evidence type="ECO:0000313" key="12">
    <source>
        <dbReference type="Proteomes" id="UP000019849"/>
    </source>
</evidence>
<dbReference type="Pfam" id="PF08478">
    <property type="entry name" value="POTRA_1"/>
    <property type="match status" value="1"/>
</dbReference>
<dbReference type="PATRIC" id="fig|69279.3.peg.979"/>
<evidence type="ECO:0000256" key="3">
    <source>
        <dbReference type="ARBA" id="ARBA00022519"/>
    </source>
</evidence>
<dbReference type="Gene3D" id="3.40.50.11690">
    <property type="entry name" value="Cell division protein FtsQ/DivIB"/>
    <property type="match status" value="1"/>
</dbReference>
<dbReference type="InterPro" id="IPR026579">
    <property type="entry name" value="FtsQ"/>
</dbReference>
<keyword evidence="4 9" id="KW-0132">Cell division</keyword>
<comment type="similarity">
    <text evidence="9">Belongs to the FtsQ/DivIB family. FtsQ subfamily.</text>
</comment>
<dbReference type="InterPro" id="IPR034746">
    <property type="entry name" value="POTRA"/>
</dbReference>
<dbReference type="Proteomes" id="UP000019849">
    <property type="component" value="Unassembled WGS sequence"/>
</dbReference>
<dbReference type="Gene3D" id="3.10.20.310">
    <property type="entry name" value="membrane protein fhac"/>
    <property type="match status" value="1"/>
</dbReference>
<keyword evidence="2 9" id="KW-1003">Cell membrane</keyword>
<dbReference type="HOGENOM" id="CLU_061141_2_0_5"/>
<evidence type="ECO:0000313" key="11">
    <source>
        <dbReference type="EMBL" id="EXL09767.1"/>
    </source>
</evidence>
<dbReference type="EMBL" id="JENY01000005">
    <property type="protein sequence ID" value="EXL09767.1"/>
    <property type="molecule type" value="Genomic_DNA"/>
</dbReference>
<keyword evidence="7 9" id="KW-0472">Membrane</keyword>
<dbReference type="GO" id="GO:0032153">
    <property type="term" value="C:cell division site"/>
    <property type="evidence" value="ECO:0007669"/>
    <property type="project" value="UniProtKB-UniRule"/>
</dbReference>